<reference evidence="3" key="1">
    <citation type="journal article" date="2023" name="Mol. Phylogenet. Evol.">
        <title>Genome-scale phylogeny and comparative genomics of the fungal order Sordariales.</title>
        <authorList>
            <person name="Hensen N."/>
            <person name="Bonometti L."/>
            <person name="Westerberg I."/>
            <person name="Brannstrom I.O."/>
            <person name="Guillou S."/>
            <person name="Cros-Aarteil S."/>
            <person name="Calhoun S."/>
            <person name="Haridas S."/>
            <person name="Kuo A."/>
            <person name="Mondo S."/>
            <person name="Pangilinan J."/>
            <person name="Riley R."/>
            <person name="LaButti K."/>
            <person name="Andreopoulos B."/>
            <person name="Lipzen A."/>
            <person name="Chen C."/>
            <person name="Yan M."/>
            <person name="Daum C."/>
            <person name="Ng V."/>
            <person name="Clum A."/>
            <person name="Steindorff A."/>
            <person name="Ohm R.A."/>
            <person name="Martin F."/>
            <person name="Silar P."/>
            <person name="Natvig D.O."/>
            <person name="Lalanne C."/>
            <person name="Gautier V."/>
            <person name="Ament-Velasquez S.L."/>
            <person name="Kruys A."/>
            <person name="Hutchinson M.I."/>
            <person name="Powell A.J."/>
            <person name="Barry K."/>
            <person name="Miller A.N."/>
            <person name="Grigoriev I.V."/>
            <person name="Debuchy R."/>
            <person name="Gladieux P."/>
            <person name="Hiltunen Thoren M."/>
            <person name="Johannesson H."/>
        </authorList>
    </citation>
    <scope>NUCLEOTIDE SEQUENCE</scope>
    <source>
        <strain evidence="3">CBS 118394</strain>
    </source>
</reference>
<name>A0AAE0M1Z9_9PEZI</name>
<dbReference type="PANTHER" id="PTHR45615">
    <property type="entry name" value="MYOSIN HEAVY CHAIN, NON-MUSCLE"/>
    <property type="match status" value="1"/>
</dbReference>
<feature type="compositionally biased region" description="Polar residues" evidence="2">
    <location>
        <begin position="899"/>
        <end position="912"/>
    </location>
</feature>
<feature type="compositionally biased region" description="Basic and acidic residues" evidence="2">
    <location>
        <begin position="853"/>
        <end position="862"/>
    </location>
</feature>
<reference evidence="3" key="2">
    <citation type="submission" date="2023-06" db="EMBL/GenBank/DDBJ databases">
        <authorList>
            <consortium name="Lawrence Berkeley National Laboratory"/>
            <person name="Haridas S."/>
            <person name="Hensen N."/>
            <person name="Bonometti L."/>
            <person name="Westerberg I."/>
            <person name="Brannstrom I.O."/>
            <person name="Guillou S."/>
            <person name="Cros-Aarteil S."/>
            <person name="Calhoun S."/>
            <person name="Kuo A."/>
            <person name="Mondo S."/>
            <person name="Pangilinan J."/>
            <person name="Riley R."/>
            <person name="Labutti K."/>
            <person name="Andreopoulos B."/>
            <person name="Lipzen A."/>
            <person name="Chen C."/>
            <person name="Yanf M."/>
            <person name="Daum C."/>
            <person name="Ng V."/>
            <person name="Clum A."/>
            <person name="Steindorff A."/>
            <person name="Ohm R."/>
            <person name="Martin F."/>
            <person name="Silar P."/>
            <person name="Natvig D."/>
            <person name="Lalanne C."/>
            <person name="Gautier V."/>
            <person name="Ament-Velasquez S.L."/>
            <person name="Kruys A."/>
            <person name="Hutchinson M.I."/>
            <person name="Powell A.J."/>
            <person name="Barry K."/>
            <person name="Miller A.N."/>
            <person name="Grigoriev I.V."/>
            <person name="Debuchy R."/>
            <person name="Gladieux P."/>
            <person name="Thoren M.H."/>
            <person name="Johannesson H."/>
        </authorList>
    </citation>
    <scope>NUCLEOTIDE SEQUENCE</scope>
    <source>
        <strain evidence="3">CBS 118394</strain>
    </source>
</reference>
<feature type="coiled-coil region" evidence="1">
    <location>
        <begin position="13"/>
        <end position="166"/>
    </location>
</feature>
<evidence type="ECO:0000256" key="1">
    <source>
        <dbReference type="SAM" id="Coils"/>
    </source>
</evidence>
<feature type="region of interest" description="Disordered" evidence="2">
    <location>
        <begin position="636"/>
        <end position="679"/>
    </location>
</feature>
<evidence type="ECO:0000313" key="4">
    <source>
        <dbReference type="Proteomes" id="UP001283341"/>
    </source>
</evidence>
<dbReference type="EMBL" id="JAUEDM010000005">
    <property type="protein sequence ID" value="KAK3316172.1"/>
    <property type="molecule type" value="Genomic_DNA"/>
</dbReference>
<dbReference type="AlphaFoldDB" id="A0AAE0M1Z9"/>
<feature type="region of interest" description="Disordered" evidence="2">
    <location>
        <begin position="737"/>
        <end position="919"/>
    </location>
</feature>
<dbReference type="PANTHER" id="PTHR45615:SF80">
    <property type="entry name" value="GRIP DOMAIN-CONTAINING PROTEIN"/>
    <property type="match status" value="1"/>
</dbReference>
<feature type="compositionally biased region" description="Polar residues" evidence="2">
    <location>
        <begin position="774"/>
        <end position="791"/>
    </location>
</feature>
<proteinExistence type="predicted"/>
<keyword evidence="1" id="KW-0175">Coiled coil</keyword>
<gene>
    <name evidence="3" type="ORF">B0H66DRAFT_604483</name>
</gene>
<protein>
    <submittedName>
        <fullName evidence="3">Uncharacterized protein</fullName>
    </submittedName>
</protein>
<comment type="caution">
    <text evidence="3">The sequence shown here is derived from an EMBL/GenBank/DDBJ whole genome shotgun (WGS) entry which is preliminary data.</text>
</comment>
<accession>A0AAE0M1Z9</accession>
<dbReference type="Proteomes" id="UP001283341">
    <property type="component" value="Unassembled WGS sequence"/>
</dbReference>
<feature type="coiled-coil region" evidence="1">
    <location>
        <begin position="279"/>
        <end position="348"/>
    </location>
</feature>
<keyword evidence="4" id="KW-1185">Reference proteome</keyword>
<organism evidence="3 4">
    <name type="scientific">Apodospora peruviana</name>
    <dbReference type="NCBI Taxonomy" id="516989"/>
    <lineage>
        <taxon>Eukaryota</taxon>
        <taxon>Fungi</taxon>
        <taxon>Dikarya</taxon>
        <taxon>Ascomycota</taxon>
        <taxon>Pezizomycotina</taxon>
        <taxon>Sordariomycetes</taxon>
        <taxon>Sordariomycetidae</taxon>
        <taxon>Sordariales</taxon>
        <taxon>Lasiosphaeriaceae</taxon>
        <taxon>Apodospora</taxon>
    </lineage>
</organism>
<feature type="compositionally biased region" description="Polar residues" evidence="2">
    <location>
        <begin position="738"/>
        <end position="764"/>
    </location>
</feature>
<feature type="coiled-coil region" evidence="1">
    <location>
        <begin position="441"/>
        <end position="535"/>
    </location>
</feature>
<evidence type="ECO:0000256" key="2">
    <source>
        <dbReference type="SAM" id="MobiDB-lite"/>
    </source>
</evidence>
<sequence>MVDTINKINSHQASALQEQKDRYRRHIKELTRQVKKKSLIIEQQQHQIDIKNKEIKTLEKCKNIMADQMGPMEDTLKSCEDRIQALEKELKTSRVNLEDAIDEHRGQYNRSQKMIEEGMSKHEQALEMLKGVKMDVEEKAKLHGRIAALTQTVDEKNTQLGRMEAAFQPLSQKLEFQKSTTYSMESLASQYKTVISLLEEQRMQAANQRQTVNEVLSAKSDAIAKRLDSLTRAASVQPQILSQIEHIFSEATIIAPKLDTILASQTTARDFTNQVSTELEKYTEKIQNQLRHRDETTNQHLEQVKENSRLGSLLKEKEAECKHHEINLESEKELSQTLKARIHELEESLAMMDATEYESAQTAQQLHALQYEVNSLEELKSKSTKIKELEDKLVADDLSHLAEAKQLSAQIVKFNQIIQEKDAASRAEADRAADIARREVHINMERDVSELKKRLHQTEQHRDSLAEQLRKLSQNASDNERFKCEDAIMIAQLKESLSAAKRDYETIAKQKREQISNLEQARDRELARLESLRTEVAVSKSKATEPEANAHDQTVKIQGFISKLQQLKGQKGLEAVWKSFECFFQGDMGLDEFGLVVNRDLERFLASHTAEVVNEAANLQHDVQIEGGVGLLSSSRIRHGPLPQAHSDDGPQSGQTDYDDITRSAAGNDEMGRQISGNDIVGNGLPPAFLLSQTRRVVVRSPSNFEHGPSPATSIIQEQARRRLGIHPKPILKHVTENEANSDQPSSGPALVTSTQIGQSQSSPKPVVLPRLRSSPSPGNYSTPTVKTSDNVAKRSTGRRQKRKQVDDVGDDEVLSGPPKRTRAQAKKLSPTPEEVGAVKSAENKSLPASKQIETRGGRVNERQTQPVLGRTSRGSKKSTPQPDEAAKPPPVARPSGRRTYNSQKSAQSIQLGSEVDAQ</sequence>
<evidence type="ECO:0000313" key="3">
    <source>
        <dbReference type="EMBL" id="KAK3316172.1"/>
    </source>
</evidence>